<reference evidence="1" key="1">
    <citation type="submission" date="2020-08" db="EMBL/GenBank/DDBJ databases">
        <title>Multicomponent nature underlies the extraordinary mechanical properties of spider dragline silk.</title>
        <authorList>
            <person name="Kono N."/>
            <person name="Nakamura H."/>
            <person name="Mori M."/>
            <person name="Yoshida Y."/>
            <person name="Ohtoshi R."/>
            <person name="Malay A.D."/>
            <person name="Moran D.A.P."/>
            <person name="Tomita M."/>
            <person name="Numata K."/>
            <person name="Arakawa K."/>
        </authorList>
    </citation>
    <scope>NUCLEOTIDE SEQUENCE</scope>
</reference>
<dbReference type="EMBL" id="BMAU01021016">
    <property type="protein sequence ID" value="GFX86901.1"/>
    <property type="molecule type" value="Genomic_DNA"/>
</dbReference>
<dbReference type="AlphaFoldDB" id="A0A8X6R7Y2"/>
<organism evidence="1 2">
    <name type="scientific">Trichonephila clavipes</name>
    <name type="common">Golden silk orbweaver</name>
    <name type="synonym">Nephila clavipes</name>
    <dbReference type="NCBI Taxonomy" id="2585209"/>
    <lineage>
        <taxon>Eukaryota</taxon>
        <taxon>Metazoa</taxon>
        <taxon>Ecdysozoa</taxon>
        <taxon>Arthropoda</taxon>
        <taxon>Chelicerata</taxon>
        <taxon>Arachnida</taxon>
        <taxon>Araneae</taxon>
        <taxon>Araneomorphae</taxon>
        <taxon>Entelegynae</taxon>
        <taxon>Araneoidea</taxon>
        <taxon>Nephilidae</taxon>
        <taxon>Trichonephila</taxon>
    </lineage>
</organism>
<proteinExistence type="predicted"/>
<keyword evidence="2" id="KW-1185">Reference proteome</keyword>
<sequence>MYDPRDYNIFRKWPARSFGLDTPGIINLSKQVVCVKRKAAVAKRLRRSCGKDEAELCSKSTAVYKNCRLSPVNLEGPENNMENFTSNVILSNVICS</sequence>
<evidence type="ECO:0000313" key="2">
    <source>
        <dbReference type="Proteomes" id="UP000887159"/>
    </source>
</evidence>
<accession>A0A8X6R7Y2</accession>
<comment type="caution">
    <text evidence="1">The sequence shown here is derived from an EMBL/GenBank/DDBJ whole genome shotgun (WGS) entry which is preliminary data.</text>
</comment>
<evidence type="ECO:0000313" key="1">
    <source>
        <dbReference type="EMBL" id="GFX86901.1"/>
    </source>
</evidence>
<protein>
    <submittedName>
        <fullName evidence="1">Uncharacterized protein</fullName>
    </submittedName>
</protein>
<gene>
    <name evidence="1" type="ORF">TNCV_2124481</name>
</gene>
<name>A0A8X6R7Y2_TRICX</name>
<dbReference type="Proteomes" id="UP000887159">
    <property type="component" value="Unassembled WGS sequence"/>
</dbReference>